<dbReference type="OrthoDB" id="1923844at2759"/>
<dbReference type="AlphaFoldDB" id="A0A6A6Z3F3"/>
<evidence type="ECO:0000313" key="3">
    <source>
        <dbReference type="RefSeq" id="XP_033582645.1"/>
    </source>
</evidence>
<gene>
    <name evidence="1 3" type="ORF">BDZ99DRAFT_471026</name>
</gene>
<dbReference type="PANTHER" id="PTHR42905:SF2">
    <property type="entry name" value="PHOSPHOENOLPYRUVATE CARBOXYLASE FAMILY PROTEIN"/>
    <property type="match status" value="1"/>
</dbReference>
<dbReference type="Pfam" id="PF13714">
    <property type="entry name" value="PEP_mutase"/>
    <property type="match status" value="1"/>
</dbReference>
<dbReference type="InterPro" id="IPR040442">
    <property type="entry name" value="Pyrv_kinase-like_dom_sf"/>
</dbReference>
<evidence type="ECO:0000313" key="1">
    <source>
        <dbReference type="EMBL" id="KAF2815681.1"/>
    </source>
</evidence>
<dbReference type="GO" id="GO:0003824">
    <property type="term" value="F:catalytic activity"/>
    <property type="evidence" value="ECO:0007669"/>
    <property type="project" value="InterPro"/>
</dbReference>
<dbReference type="RefSeq" id="XP_033582645.1">
    <property type="nucleotide sequence ID" value="XM_033721704.1"/>
</dbReference>
<dbReference type="InterPro" id="IPR015813">
    <property type="entry name" value="Pyrv/PenolPyrv_kinase-like_dom"/>
</dbReference>
<dbReference type="EMBL" id="MU003693">
    <property type="protein sequence ID" value="KAF2815681.1"/>
    <property type="molecule type" value="Genomic_DNA"/>
</dbReference>
<sequence length="232" mass="25032">MSARNGTTKTPWRPAANILRDMIHDPEKLIICPGVYDGLDAGHEVLYMAITKRYGHLQGKLLVSTEEYLARIRAAVLARGETGRDLVIIPRSNALQSLGFDEAVKRLKGAVEAGADVAFLEGFTTEEQGKLVCEALAPTPCLVNVVEGGVTPQMSATGAREAGFRIVIWPCLAMTEVYNSVKRAAVELKEKGFFVHGGNGAGRIKDLFEVAGLEECMTFDAKVAGTTPKEII</sequence>
<reference evidence="3" key="2">
    <citation type="submission" date="2020-04" db="EMBL/GenBank/DDBJ databases">
        <authorList>
            <consortium name="NCBI Genome Project"/>
        </authorList>
    </citation>
    <scope>NUCLEOTIDE SEQUENCE</scope>
    <source>
        <strain evidence="3">CBS 304.34</strain>
    </source>
</reference>
<keyword evidence="2" id="KW-1185">Reference proteome</keyword>
<name>A0A6A6Z3F3_9PEZI</name>
<dbReference type="PANTHER" id="PTHR42905">
    <property type="entry name" value="PHOSPHOENOLPYRUVATE CARBOXYLASE"/>
    <property type="match status" value="1"/>
</dbReference>
<dbReference type="GeneID" id="54462597"/>
<evidence type="ECO:0000313" key="2">
    <source>
        <dbReference type="Proteomes" id="UP000504636"/>
    </source>
</evidence>
<organism evidence="1">
    <name type="scientific">Mytilinidion resinicola</name>
    <dbReference type="NCBI Taxonomy" id="574789"/>
    <lineage>
        <taxon>Eukaryota</taxon>
        <taxon>Fungi</taxon>
        <taxon>Dikarya</taxon>
        <taxon>Ascomycota</taxon>
        <taxon>Pezizomycotina</taxon>
        <taxon>Dothideomycetes</taxon>
        <taxon>Pleosporomycetidae</taxon>
        <taxon>Mytilinidiales</taxon>
        <taxon>Mytilinidiaceae</taxon>
        <taxon>Mytilinidion</taxon>
    </lineage>
</organism>
<protein>
    <submittedName>
        <fullName evidence="1 3">Phosphoenolpyruvate/pyruvate domain-containing protein</fullName>
    </submittedName>
</protein>
<proteinExistence type="predicted"/>
<keyword evidence="1" id="KW-0670">Pyruvate</keyword>
<reference evidence="3" key="3">
    <citation type="submission" date="2025-04" db="UniProtKB">
        <authorList>
            <consortium name="RefSeq"/>
        </authorList>
    </citation>
    <scope>IDENTIFICATION</scope>
    <source>
        <strain evidence="3">CBS 304.34</strain>
    </source>
</reference>
<dbReference type="Gene3D" id="3.20.20.60">
    <property type="entry name" value="Phosphoenolpyruvate-binding domains"/>
    <property type="match status" value="1"/>
</dbReference>
<accession>A0A6A6Z3F3</accession>
<dbReference type="Proteomes" id="UP000504636">
    <property type="component" value="Unplaced"/>
</dbReference>
<dbReference type="SUPFAM" id="SSF51621">
    <property type="entry name" value="Phosphoenolpyruvate/pyruvate domain"/>
    <property type="match status" value="1"/>
</dbReference>
<reference evidence="1 3" key="1">
    <citation type="journal article" date="2020" name="Stud. Mycol.">
        <title>101 Dothideomycetes genomes: a test case for predicting lifestyles and emergence of pathogens.</title>
        <authorList>
            <person name="Haridas S."/>
            <person name="Albert R."/>
            <person name="Binder M."/>
            <person name="Bloem J."/>
            <person name="Labutti K."/>
            <person name="Salamov A."/>
            <person name="Andreopoulos B."/>
            <person name="Baker S."/>
            <person name="Barry K."/>
            <person name="Bills G."/>
            <person name="Bluhm B."/>
            <person name="Cannon C."/>
            <person name="Castanera R."/>
            <person name="Culley D."/>
            <person name="Daum C."/>
            <person name="Ezra D."/>
            <person name="Gonzalez J."/>
            <person name="Henrissat B."/>
            <person name="Kuo A."/>
            <person name="Liang C."/>
            <person name="Lipzen A."/>
            <person name="Lutzoni F."/>
            <person name="Magnuson J."/>
            <person name="Mondo S."/>
            <person name="Nolan M."/>
            <person name="Ohm R."/>
            <person name="Pangilinan J."/>
            <person name="Park H.-J."/>
            <person name="Ramirez L."/>
            <person name="Alfaro M."/>
            <person name="Sun H."/>
            <person name="Tritt A."/>
            <person name="Yoshinaga Y."/>
            <person name="Zwiers L.-H."/>
            <person name="Turgeon B."/>
            <person name="Goodwin S."/>
            <person name="Spatafora J."/>
            <person name="Crous P."/>
            <person name="Grigoriev I."/>
        </authorList>
    </citation>
    <scope>NUCLEOTIDE SEQUENCE</scope>
    <source>
        <strain evidence="1 3">CBS 304.34</strain>
    </source>
</reference>